<sequence>MAGYVLGLDIGTSVTKAALFDRDGREIGASGRRTEVRSPHPGWYEMDADTLFAAAASACRDLLAATGVDGEQVEGLAISGIMIGGWLIDEAGHALRPGILWNDGRAQRLLDRHLARDPALMSKLFDSSGQVMQLGCTLPVLAWLAENEPHLVARAHKILAAKDVLRMRLTGHVGTDESDAAIGPGSARTRGFNPALLDRFGLAALAALLPDVLPSEAFAGLLTEAAAAATGLRAGTPVAIGAGDLPACVLGAGAVDAGIACSVVGTTCLNGVVSEAPVFTPRDMGILFTVPGNLWIKTMVNVAGTTNLDWALTALCPDLAGRPDAYQALAELAASSTPGAGGAGYVPYLSHIGIIAPRLEPGARAGFFGLNPDHGRPDLVRSVYEGLAYAIRDCFERIDRPISAIRLVGGASRSPFWAQMIADITGTPVEVPEGSEFGAKGAALLAATVIGWFPDIRTASRATYRTRRRHEPDVTTAAAYEQGFQRFRLASDALLDRVAPSYRVKV</sequence>
<dbReference type="InterPro" id="IPR050406">
    <property type="entry name" value="FGGY_Carb_Kinase"/>
</dbReference>
<reference evidence="7 8" key="1">
    <citation type="submission" date="2020-08" db="EMBL/GenBank/DDBJ databases">
        <title>Genomic Encyclopedia of Type Strains, Phase IV (KMG-IV): sequencing the most valuable type-strain genomes for metagenomic binning, comparative biology and taxonomic classification.</title>
        <authorList>
            <person name="Goeker M."/>
        </authorList>
    </citation>
    <scope>NUCLEOTIDE SEQUENCE [LARGE SCALE GENOMIC DNA]</scope>
    <source>
        <strain evidence="7 8">DSM 25966</strain>
    </source>
</reference>
<evidence type="ECO:0000256" key="1">
    <source>
        <dbReference type="ARBA" id="ARBA00009156"/>
    </source>
</evidence>
<organism evidence="7 8">
    <name type="scientific">Kaistia hirudinis</name>
    <dbReference type="NCBI Taxonomy" id="1293440"/>
    <lineage>
        <taxon>Bacteria</taxon>
        <taxon>Pseudomonadati</taxon>
        <taxon>Pseudomonadota</taxon>
        <taxon>Alphaproteobacteria</taxon>
        <taxon>Hyphomicrobiales</taxon>
        <taxon>Kaistiaceae</taxon>
        <taxon>Kaistia</taxon>
    </lineage>
</organism>
<dbReference type="Pfam" id="PF00370">
    <property type="entry name" value="FGGY_N"/>
    <property type="match status" value="1"/>
</dbReference>
<evidence type="ECO:0000259" key="6">
    <source>
        <dbReference type="Pfam" id="PF02782"/>
    </source>
</evidence>
<dbReference type="InterPro" id="IPR018485">
    <property type="entry name" value="FGGY_C"/>
</dbReference>
<evidence type="ECO:0000313" key="7">
    <source>
        <dbReference type="EMBL" id="MBB3930253.1"/>
    </source>
</evidence>
<dbReference type="PANTHER" id="PTHR43095:SF5">
    <property type="entry name" value="XYLULOSE KINASE"/>
    <property type="match status" value="1"/>
</dbReference>
<accession>A0A840ALW4</accession>
<gene>
    <name evidence="7" type="ORF">GGR25_001292</name>
</gene>
<dbReference type="GO" id="GO:0016773">
    <property type="term" value="F:phosphotransferase activity, alcohol group as acceptor"/>
    <property type="evidence" value="ECO:0007669"/>
    <property type="project" value="InterPro"/>
</dbReference>
<comment type="similarity">
    <text evidence="1 4">Belongs to the FGGY kinase family.</text>
</comment>
<dbReference type="Pfam" id="PF02782">
    <property type="entry name" value="FGGY_C"/>
    <property type="match status" value="1"/>
</dbReference>
<comment type="caution">
    <text evidence="7">The sequence shown here is derived from an EMBL/GenBank/DDBJ whole genome shotgun (WGS) entry which is preliminary data.</text>
</comment>
<dbReference type="Gene3D" id="3.30.420.40">
    <property type="match status" value="2"/>
</dbReference>
<dbReference type="InterPro" id="IPR043129">
    <property type="entry name" value="ATPase_NBD"/>
</dbReference>
<proteinExistence type="inferred from homology"/>
<dbReference type="PANTHER" id="PTHR43095">
    <property type="entry name" value="SUGAR KINASE"/>
    <property type="match status" value="1"/>
</dbReference>
<dbReference type="GO" id="GO:0016301">
    <property type="term" value="F:kinase activity"/>
    <property type="evidence" value="ECO:0007669"/>
    <property type="project" value="UniProtKB-KW"/>
</dbReference>
<evidence type="ECO:0000256" key="4">
    <source>
        <dbReference type="RuleBase" id="RU003733"/>
    </source>
</evidence>
<dbReference type="PIRSF" id="PIRSF000538">
    <property type="entry name" value="GlpK"/>
    <property type="match status" value="1"/>
</dbReference>
<dbReference type="CDD" id="cd07802">
    <property type="entry name" value="ASKHA_NBD_FGGY_EcLyxK-like"/>
    <property type="match status" value="1"/>
</dbReference>
<dbReference type="EMBL" id="JACIDS010000002">
    <property type="protein sequence ID" value="MBB3930253.1"/>
    <property type="molecule type" value="Genomic_DNA"/>
</dbReference>
<evidence type="ECO:0000313" key="8">
    <source>
        <dbReference type="Proteomes" id="UP000553963"/>
    </source>
</evidence>
<dbReference type="GO" id="GO:0005975">
    <property type="term" value="P:carbohydrate metabolic process"/>
    <property type="evidence" value="ECO:0007669"/>
    <property type="project" value="InterPro"/>
</dbReference>
<keyword evidence="3 4" id="KW-0418">Kinase</keyword>
<dbReference type="PROSITE" id="PS00445">
    <property type="entry name" value="FGGY_KINASES_2"/>
    <property type="match status" value="1"/>
</dbReference>
<dbReference type="Proteomes" id="UP000553963">
    <property type="component" value="Unassembled WGS sequence"/>
</dbReference>
<dbReference type="InterPro" id="IPR000577">
    <property type="entry name" value="Carb_kinase_FGGY"/>
</dbReference>
<dbReference type="AlphaFoldDB" id="A0A840ALW4"/>
<name>A0A840ALW4_9HYPH</name>
<dbReference type="InterPro" id="IPR018484">
    <property type="entry name" value="FGGY_N"/>
</dbReference>
<protein>
    <submittedName>
        <fullName evidence="7">Sugar (Pentulose or hexulose) kinase</fullName>
    </submittedName>
</protein>
<feature type="domain" description="Carbohydrate kinase FGGY C-terminal" evidence="6">
    <location>
        <begin position="262"/>
        <end position="447"/>
    </location>
</feature>
<keyword evidence="2 4" id="KW-0808">Transferase</keyword>
<dbReference type="SUPFAM" id="SSF53067">
    <property type="entry name" value="Actin-like ATPase domain"/>
    <property type="match status" value="2"/>
</dbReference>
<dbReference type="InterPro" id="IPR018483">
    <property type="entry name" value="Carb_kinase_FGGY_CS"/>
</dbReference>
<keyword evidence="8" id="KW-1185">Reference proteome</keyword>
<evidence type="ECO:0000256" key="3">
    <source>
        <dbReference type="ARBA" id="ARBA00022777"/>
    </source>
</evidence>
<evidence type="ECO:0000256" key="2">
    <source>
        <dbReference type="ARBA" id="ARBA00022679"/>
    </source>
</evidence>
<feature type="domain" description="Carbohydrate kinase FGGY N-terminal" evidence="5">
    <location>
        <begin position="4"/>
        <end position="251"/>
    </location>
</feature>
<evidence type="ECO:0000259" key="5">
    <source>
        <dbReference type="Pfam" id="PF00370"/>
    </source>
</evidence>
<dbReference type="RefSeq" id="WP_183397930.1">
    <property type="nucleotide sequence ID" value="NZ_JACIDS010000002.1"/>
</dbReference>